<dbReference type="SUPFAM" id="SSF52833">
    <property type="entry name" value="Thioredoxin-like"/>
    <property type="match status" value="1"/>
</dbReference>
<evidence type="ECO:0000256" key="2">
    <source>
        <dbReference type="ARBA" id="ARBA00022748"/>
    </source>
</evidence>
<dbReference type="Proteomes" id="UP000287502">
    <property type="component" value="Chromosome"/>
</dbReference>
<evidence type="ECO:0000256" key="4">
    <source>
        <dbReference type="SAM" id="SignalP"/>
    </source>
</evidence>
<dbReference type="CDD" id="cd02966">
    <property type="entry name" value="TlpA_like_family"/>
    <property type="match status" value="1"/>
</dbReference>
<dbReference type="InterPro" id="IPR013740">
    <property type="entry name" value="Redoxin"/>
</dbReference>
<dbReference type="GO" id="GO:0017004">
    <property type="term" value="P:cytochrome complex assembly"/>
    <property type="evidence" value="ECO:0007669"/>
    <property type="project" value="UniProtKB-KW"/>
</dbReference>
<dbReference type="Pfam" id="PF08534">
    <property type="entry name" value="Redoxin"/>
    <property type="match status" value="1"/>
</dbReference>
<protein>
    <submittedName>
        <fullName evidence="6">TlpA family protein disulfide reductase</fullName>
    </submittedName>
</protein>
<dbReference type="InterPro" id="IPR036249">
    <property type="entry name" value="Thioredoxin-like_sf"/>
</dbReference>
<dbReference type="PANTHER" id="PTHR42852:SF13">
    <property type="entry name" value="PROTEIN DIPZ"/>
    <property type="match status" value="1"/>
</dbReference>
<dbReference type="PROSITE" id="PS51352">
    <property type="entry name" value="THIOREDOXIN_2"/>
    <property type="match status" value="1"/>
</dbReference>
<dbReference type="EMBL" id="CP035108">
    <property type="protein sequence ID" value="QAR32060.1"/>
    <property type="molecule type" value="Genomic_DNA"/>
</dbReference>
<dbReference type="InterPro" id="IPR017937">
    <property type="entry name" value="Thioredoxin_CS"/>
</dbReference>
<organism evidence="6 7">
    <name type="scientific">Geovibrio thiophilus</name>
    <dbReference type="NCBI Taxonomy" id="139438"/>
    <lineage>
        <taxon>Bacteria</taxon>
        <taxon>Pseudomonadati</taxon>
        <taxon>Deferribacterota</taxon>
        <taxon>Deferribacteres</taxon>
        <taxon>Deferribacterales</taxon>
        <taxon>Geovibrionaceae</taxon>
        <taxon>Geovibrio</taxon>
    </lineage>
</organism>
<evidence type="ECO:0000259" key="5">
    <source>
        <dbReference type="PROSITE" id="PS51352"/>
    </source>
</evidence>
<dbReference type="KEGG" id="gtl:EP073_01170"/>
<evidence type="ECO:0000256" key="3">
    <source>
        <dbReference type="ARBA" id="ARBA00023284"/>
    </source>
</evidence>
<dbReference type="OrthoDB" id="9796554at2"/>
<dbReference type="Gene3D" id="3.40.30.10">
    <property type="entry name" value="Glutaredoxin"/>
    <property type="match status" value="1"/>
</dbReference>
<gene>
    <name evidence="6" type="ORF">EP073_01170</name>
</gene>
<dbReference type="PANTHER" id="PTHR42852">
    <property type="entry name" value="THIOL:DISULFIDE INTERCHANGE PROTEIN DSBE"/>
    <property type="match status" value="1"/>
</dbReference>
<feature type="domain" description="Thioredoxin" evidence="5">
    <location>
        <begin position="6"/>
        <end position="162"/>
    </location>
</feature>
<feature type="chain" id="PRO_5018669981" evidence="4">
    <location>
        <begin position="21"/>
        <end position="163"/>
    </location>
</feature>
<evidence type="ECO:0000313" key="7">
    <source>
        <dbReference type="Proteomes" id="UP000287502"/>
    </source>
</evidence>
<keyword evidence="4" id="KW-0732">Signal</keyword>
<accession>A0A3R5X1C3</accession>
<name>A0A3R5X1C3_9BACT</name>
<dbReference type="RefSeq" id="WP_128465347.1">
    <property type="nucleotide sequence ID" value="NZ_CP035108.1"/>
</dbReference>
<keyword evidence="3" id="KW-0676">Redox-active center</keyword>
<dbReference type="PROSITE" id="PS00194">
    <property type="entry name" value="THIOREDOXIN_1"/>
    <property type="match status" value="1"/>
</dbReference>
<feature type="signal peptide" evidence="4">
    <location>
        <begin position="1"/>
        <end position="20"/>
    </location>
</feature>
<evidence type="ECO:0000313" key="6">
    <source>
        <dbReference type="EMBL" id="QAR32060.1"/>
    </source>
</evidence>
<proteinExistence type="predicted"/>
<sequence>MKIKVLLFAALLLVFAACSRQDTGDADVSLSGDSIETLKSGAMARIKEEHQGKVLLVNFFASWCPPCRGETPDFVKVYGEEKERFSIVALSTDADKKDIAKYISEFGVNYPVYMADQSLSMEFGISTIPTSIIYAPDGKMVDIIVGSIPEKDLKNIINKLSAN</sequence>
<dbReference type="GO" id="GO:0016491">
    <property type="term" value="F:oxidoreductase activity"/>
    <property type="evidence" value="ECO:0007669"/>
    <property type="project" value="InterPro"/>
</dbReference>
<evidence type="ECO:0000256" key="1">
    <source>
        <dbReference type="ARBA" id="ARBA00004196"/>
    </source>
</evidence>
<dbReference type="InterPro" id="IPR050553">
    <property type="entry name" value="Thioredoxin_ResA/DsbE_sf"/>
</dbReference>
<comment type="subcellular location">
    <subcellularLocation>
        <location evidence="1">Cell envelope</location>
    </subcellularLocation>
</comment>
<reference evidence="6 7" key="1">
    <citation type="submission" date="2019-01" db="EMBL/GenBank/DDBJ databases">
        <title>Geovibrio thiophilus DSM 11263, complete genome.</title>
        <authorList>
            <person name="Spring S."/>
            <person name="Bunk B."/>
            <person name="Sproer C."/>
        </authorList>
    </citation>
    <scope>NUCLEOTIDE SEQUENCE [LARGE SCALE GENOMIC DNA]</scope>
    <source>
        <strain evidence="6 7">DSM 11263</strain>
    </source>
</reference>
<keyword evidence="2" id="KW-0201">Cytochrome c-type biogenesis</keyword>
<dbReference type="PROSITE" id="PS51257">
    <property type="entry name" value="PROKAR_LIPOPROTEIN"/>
    <property type="match status" value="1"/>
</dbReference>
<dbReference type="InterPro" id="IPR013766">
    <property type="entry name" value="Thioredoxin_domain"/>
</dbReference>
<dbReference type="GO" id="GO:0030313">
    <property type="term" value="C:cell envelope"/>
    <property type="evidence" value="ECO:0007669"/>
    <property type="project" value="UniProtKB-SubCell"/>
</dbReference>
<dbReference type="AlphaFoldDB" id="A0A3R5X1C3"/>
<keyword evidence="7" id="KW-1185">Reference proteome</keyword>